<evidence type="ECO:0000313" key="2">
    <source>
        <dbReference type="EMBL" id="MDQ0468786.1"/>
    </source>
</evidence>
<organism evidence="2 3">
    <name type="scientific">Labrys wisconsinensis</name>
    <dbReference type="NCBI Taxonomy" id="425677"/>
    <lineage>
        <taxon>Bacteria</taxon>
        <taxon>Pseudomonadati</taxon>
        <taxon>Pseudomonadota</taxon>
        <taxon>Alphaproteobacteria</taxon>
        <taxon>Hyphomicrobiales</taxon>
        <taxon>Xanthobacteraceae</taxon>
        <taxon>Labrys</taxon>
    </lineage>
</organism>
<evidence type="ECO:0000313" key="3">
    <source>
        <dbReference type="Proteomes" id="UP001242480"/>
    </source>
</evidence>
<feature type="transmembrane region" description="Helical" evidence="1">
    <location>
        <begin position="12"/>
        <end position="32"/>
    </location>
</feature>
<name>A0ABU0J3D9_9HYPH</name>
<keyword evidence="1" id="KW-0812">Transmembrane</keyword>
<evidence type="ECO:0000256" key="1">
    <source>
        <dbReference type="SAM" id="Phobius"/>
    </source>
</evidence>
<sequence length="456" mass="48442">MLQRLLTRPDRLFLVLATLFGLVFVAAIPPLGGGNETFNFQRAAAIAAGHPLIEPAAVRPGIVDLIDAGWAAFPSGSQPPYGYSLDTWRRAAAIPLDGPEKTLQPNPIAVLHPLSYTPQVPLLWLGGALGLPPLVLFYLGRLGGLIAGIGLTALAIRTMPSHRFALCALALLPTVTFTRSTLDADQLTTGLAFLLAAMILAETVRRDAIGTGALLRLAAAAFVLAQCKTAYLVLPLLAFAIPRARFASTRAYAGAMALIVLPGALASFAWMLALKLTYFSGIEYRTWAGLVQPDRQVALILSDPLGYAAVLGRTLVQTPLLYDSVTGFLGVFGPPVSFPAPAYAVLFALLLFVLVSDPTSRAADYARTVRWLAVAIFVAGIVLILTLLYIQWTGYGSPTIQGFQGRYLYPLAPLPLILLRTSGGPLLGLSAGAWTALLAMVGFAGALWISLETYYG</sequence>
<feature type="transmembrane region" description="Helical" evidence="1">
    <location>
        <begin position="368"/>
        <end position="390"/>
    </location>
</feature>
<comment type="caution">
    <text evidence="2">The sequence shown here is derived from an EMBL/GenBank/DDBJ whole genome shotgun (WGS) entry which is preliminary data.</text>
</comment>
<protein>
    <recommendedName>
        <fullName evidence="4">DUF2142 domain-containing protein</fullName>
    </recommendedName>
</protein>
<keyword evidence="1" id="KW-1133">Transmembrane helix</keyword>
<dbReference type="EMBL" id="JAUSVX010000002">
    <property type="protein sequence ID" value="MDQ0468786.1"/>
    <property type="molecule type" value="Genomic_DNA"/>
</dbReference>
<dbReference type="RefSeq" id="WP_307270458.1">
    <property type="nucleotide sequence ID" value="NZ_JAUSVX010000002.1"/>
</dbReference>
<gene>
    <name evidence="2" type="ORF">QO011_001786</name>
</gene>
<evidence type="ECO:0008006" key="4">
    <source>
        <dbReference type="Google" id="ProtNLM"/>
    </source>
</evidence>
<keyword evidence="1" id="KW-0472">Membrane</keyword>
<dbReference type="Pfam" id="PF09913">
    <property type="entry name" value="DUF2142"/>
    <property type="match status" value="1"/>
</dbReference>
<feature type="transmembrane region" description="Helical" evidence="1">
    <location>
        <begin position="135"/>
        <end position="156"/>
    </location>
</feature>
<proteinExistence type="predicted"/>
<keyword evidence="3" id="KW-1185">Reference proteome</keyword>
<reference evidence="2 3" key="1">
    <citation type="submission" date="2023-07" db="EMBL/GenBank/DDBJ databases">
        <title>Genomic Encyclopedia of Type Strains, Phase IV (KMG-IV): sequencing the most valuable type-strain genomes for metagenomic binning, comparative biology and taxonomic classification.</title>
        <authorList>
            <person name="Goeker M."/>
        </authorList>
    </citation>
    <scope>NUCLEOTIDE SEQUENCE [LARGE SCALE GENOMIC DNA]</scope>
    <source>
        <strain evidence="2 3">DSM 19619</strain>
    </source>
</reference>
<feature type="transmembrane region" description="Helical" evidence="1">
    <location>
        <begin position="253"/>
        <end position="276"/>
    </location>
</feature>
<feature type="transmembrane region" description="Helical" evidence="1">
    <location>
        <begin position="426"/>
        <end position="451"/>
    </location>
</feature>
<accession>A0ABU0J3D9</accession>
<dbReference type="Proteomes" id="UP001242480">
    <property type="component" value="Unassembled WGS sequence"/>
</dbReference>
<feature type="transmembrane region" description="Helical" evidence="1">
    <location>
        <begin position="336"/>
        <end position="356"/>
    </location>
</feature>
<dbReference type="InterPro" id="IPR018674">
    <property type="entry name" value="DUF2142_membrane"/>
</dbReference>
<feature type="transmembrane region" description="Helical" evidence="1">
    <location>
        <begin position="187"/>
        <end position="205"/>
    </location>
</feature>
<feature type="transmembrane region" description="Helical" evidence="1">
    <location>
        <begin position="217"/>
        <end position="241"/>
    </location>
</feature>